<protein>
    <submittedName>
        <fullName evidence="4">FecR family protein</fullName>
    </submittedName>
</protein>
<dbReference type="RefSeq" id="WP_089684209.1">
    <property type="nucleotide sequence ID" value="NZ_FNES01000004.1"/>
</dbReference>
<dbReference type="GO" id="GO:0016989">
    <property type="term" value="F:sigma factor antagonist activity"/>
    <property type="evidence" value="ECO:0007669"/>
    <property type="project" value="TreeGrafter"/>
</dbReference>
<keyword evidence="1" id="KW-1133">Transmembrane helix</keyword>
<dbReference type="InterPro" id="IPR006860">
    <property type="entry name" value="FecR"/>
</dbReference>
<dbReference type="InterPro" id="IPR012373">
    <property type="entry name" value="Ferrdict_sens_TM"/>
</dbReference>
<organism evidence="4 5">
    <name type="scientific">Billgrantia gudaonensis</name>
    <dbReference type="NCBI Taxonomy" id="376427"/>
    <lineage>
        <taxon>Bacteria</taxon>
        <taxon>Pseudomonadati</taxon>
        <taxon>Pseudomonadota</taxon>
        <taxon>Gammaproteobacteria</taxon>
        <taxon>Oceanospirillales</taxon>
        <taxon>Halomonadaceae</taxon>
        <taxon>Billgrantia</taxon>
    </lineage>
</organism>
<name>A0A1G8SNK5_9GAMM</name>
<dbReference type="PANTHER" id="PTHR30273">
    <property type="entry name" value="PERIPLASMIC SIGNAL SENSOR AND SIGMA FACTOR ACTIVATOR FECR-RELATED"/>
    <property type="match status" value="1"/>
</dbReference>
<keyword evidence="5" id="KW-1185">Reference proteome</keyword>
<feature type="transmembrane region" description="Helical" evidence="1">
    <location>
        <begin position="92"/>
        <end position="112"/>
    </location>
</feature>
<evidence type="ECO:0000259" key="3">
    <source>
        <dbReference type="Pfam" id="PF16220"/>
    </source>
</evidence>
<dbReference type="EMBL" id="FNES01000004">
    <property type="protein sequence ID" value="SDJ30838.1"/>
    <property type="molecule type" value="Genomic_DNA"/>
</dbReference>
<dbReference type="PIRSF" id="PIRSF018266">
    <property type="entry name" value="FecR"/>
    <property type="match status" value="1"/>
</dbReference>
<dbReference type="InterPro" id="IPR032623">
    <property type="entry name" value="FecR_N"/>
</dbReference>
<evidence type="ECO:0000259" key="2">
    <source>
        <dbReference type="Pfam" id="PF04773"/>
    </source>
</evidence>
<dbReference type="Pfam" id="PF16220">
    <property type="entry name" value="DUF4880"/>
    <property type="match status" value="1"/>
</dbReference>
<feature type="domain" description="FecR protein" evidence="2">
    <location>
        <begin position="125"/>
        <end position="216"/>
    </location>
</feature>
<sequence length="337" mass="37083">MGRSACSEDTAKRRALAEAADWFAEWQAGEFSPTQQERWQAWLEASDTHRWAWQQVEAVGRRFTGQLEEPERQTAAGVISQARQRRRGRRHLLGGLASLALIAVLAGALWQITPLPQMAQRWGADHRTGTGEIARIVLEDGTQVWLNSASALDVDYDDAQRRLVLVSGGVLVDTARDSERPLHLDTTQARLTPLGTRFSVRQRTGDELLAVFEGAVTLQPHERDETAVSPVVVQAGQQVAYSARDIGTPTAAEGARAAWVDGLLLAESMPLDRFAAQLDAHHLSVIQVDPAVADLTLLGAYPLHDLERTLSMVESALPVRARRVLPGWIRIEPTEPP</sequence>
<feature type="domain" description="FecR N-terminal" evidence="3">
    <location>
        <begin position="18"/>
        <end position="59"/>
    </location>
</feature>
<accession>A0A1G8SNK5</accession>
<dbReference type="OrthoDB" id="7032198at2"/>
<proteinExistence type="predicted"/>
<evidence type="ECO:0000256" key="1">
    <source>
        <dbReference type="SAM" id="Phobius"/>
    </source>
</evidence>
<keyword evidence="1" id="KW-0812">Transmembrane</keyword>
<dbReference type="Proteomes" id="UP000198525">
    <property type="component" value="Unassembled WGS sequence"/>
</dbReference>
<reference evidence="4 5" key="1">
    <citation type="submission" date="2016-10" db="EMBL/GenBank/DDBJ databases">
        <authorList>
            <person name="de Groot N.N."/>
        </authorList>
    </citation>
    <scope>NUCLEOTIDE SEQUENCE [LARGE SCALE GENOMIC DNA]</scope>
    <source>
        <strain evidence="4 5">CGMCC 1.6133</strain>
    </source>
</reference>
<gene>
    <name evidence="4" type="ORF">SAMN04487954_10459</name>
</gene>
<dbReference type="Pfam" id="PF04773">
    <property type="entry name" value="FecR"/>
    <property type="match status" value="1"/>
</dbReference>
<evidence type="ECO:0000313" key="5">
    <source>
        <dbReference type="Proteomes" id="UP000198525"/>
    </source>
</evidence>
<dbReference type="PANTHER" id="PTHR30273:SF2">
    <property type="entry name" value="PROTEIN FECR"/>
    <property type="match status" value="1"/>
</dbReference>
<evidence type="ECO:0000313" key="4">
    <source>
        <dbReference type="EMBL" id="SDJ30838.1"/>
    </source>
</evidence>
<dbReference type="AlphaFoldDB" id="A0A1G8SNK5"/>
<dbReference type="STRING" id="376427.SAMN04487954_10459"/>
<dbReference type="Gene3D" id="2.60.120.1440">
    <property type="match status" value="1"/>
</dbReference>
<keyword evidence="1" id="KW-0472">Membrane</keyword>